<dbReference type="GO" id="GO:0006313">
    <property type="term" value="P:DNA transposition"/>
    <property type="evidence" value="ECO:0007669"/>
    <property type="project" value="InterPro"/>
</dbReference>
<proteinExistence type="predicted"/>
<sequence>MSALLTAGQAGDSPMFAPVLEQICVPRIGPGAPRRRPDAVLADKAYSSAANRKHLRDRKITAVIPIKDDQALHRHNKGQAGGRPPNFDAEAYKARNVVERAFNKAKQWRAIATRYDKLAIVYRANYLLAAIVEWLKLLGDRP</sequence>
<dbReference type="GO" id="GO:0004803">
    <property type="term" value="F:transposase activity"/>
    <property type="evidence" value="ECO:0007669"/>
    <property type="project" value="InterPro"/>
</dbReference>
<dbReference type="Pfam" id="PF01609">
    <property type="entry name" value="DDE_Tnp_1"/>
    <property type="match status" value="1"/>
</dbReference>
<dbReference type="GO" id="GO:0003677">
    <property type="term" value="F:DNA binding"/>
    <property type="evidence" value="ECO:0007669"/>
    <property type="project" value="InterPro"/>
</dbReference>
<organism evidence="2 3">
    <name type="scientific">Mycobacterium syngnathidarum</name>
    <dbReference type="NCBI Taxonomy" id="1908205"/>
    <lineage>
        <taxon>Bacteria</taxon>
        <taxon>Bacillati</taxon>
        <taxon>Actinomycetota</taxon>
        <taxon>Actinomycetes</taxon>
        <taxon>Mycobacteriales</taxon>
        <taxon>Mycobacteriaceae</taxon>
        <taxon>Mycobacterium</taxon>
    </lineage>
</organism>
<feature type="domain" description="Transposase IS4-like" evidence="1">
    <location>
        <begin position="2"/>
        <end position="131"/>
    </location>
</feature>
<reference evidence="2 3" key="1">
    <citation type="submission" date="2016-10" db="EMBL/GenBank/DDBJ databases">
        <title>Evaluation of Human, Animal and Environmental Mycobacterium chelonae Isolates by Core Genome Phylogenomic Analysis, Targeted Gene Comparison, and Anti-microbial Susceptibility Patterns: A Tale of Mistaken Identities.</title>
        <authorList>
            <person name="Fogelson S.B."/>
            <person name="Camus A.C."/>
            <person name="Lorenz W."/>
            <person name="Vasireddy R."/>
            <person name="Vasireddy S."/>
            <person name="Smith T."/>
            <person name="Brown-Elliott B.A."/>
            <person name="Wallace R.J.Jr."/>
            <person name="Hasan N.A."/>
            <person name="Reischl U."/>
            <person name="Sanchez S."/>
        </authorList>
    </citation>
    <scope>NUCLEOTIDE SEQUENCE [LARGE SCALE GENOMIC DNA]</scope>
    <source>
        <strain evidence="2 3">24999</strain>
    </source>
</reference>
<gene>
    <name evidence="2" type="ORF">BKG61_30405</name>
</gene>
<comment type="caution">
    <text evidence="2">The sequence shown here is derived from an EMBL/GenBank/DDBJ whole genome shotgun (WGS) entry which is preliminary data.</text>
</comment>
<evidence type="ECO:0000259" key="1">
    <source>
        <dbReference type="Pfam" id="PF01609"/>
    </source>
</evidence>
<dbReference type="PANTHER" id="PTHR30007">
    <property type="entry name" value="PHP DOMAIN PROTEIN"/>
    <property type="match status" value="1"/>
</dbReference>
<evidence type="ECO:0000313" key="2">
    <source>
        <dbReference type="EMBL" id="OHT76869.1"/>
    </source>
</evidence>
<dbReference type="Proteomes" id="UP000179636">
    <property type="component" value="Unassembled WGS sequence"/>
</dbReference>
<evidence type="ECO:0000313" key="3">
    <source>
        <dbReference type="Proteomes" id="UP000179636"/>
    </source>
</evidence>
<protein>
    <submittedName>
        <fullName evidence="2">IS5 family transposase</fullName>
    </submittedName>
</protein>
<dbReference type="AlphaFoldDB" id="A0A1S1JDE6"/>
<accession>A0A1S1JDE6</accession>
<dbReference type="InterPro" id="IPR002559">
    <property type="entry name" value="Transposase_11"/>
</dbReference>
<name>A0A1S1JDE6_9MYCO</name>
<keyword evidence="3" id="KW-1185">Reference proteome</keyword>
<dbReference type="PANTHER" id="PTHR30007:SF1">
    <property type="entry name" value="BLR1914 PROTEIN"/>
    <property type="match status" value="1"/>
</dbReference>
<dbReference type="EMBL" id="MLHV01000092">
    <property type="protein sequence ID" value="OHT76869.1"/>
    <property type="molecule type" value="Genomic_DNA"/>
</dbReference>